<evidence type="ECO:0000256" key="1">
    <source>
        <dbReference type="SAM" id="MobiDB-lite"/>
    </source>
</evidence>
<gene>
    <name evidence="2" type="ORF">HF086_016272</name>
</gene>
<dbReference type="AlphaFoldDB" id="A0A922SQ31"/>
<name>A0A922SQ31_SPOEX</name>
<comment type="caution">
    <text evidence="2">The sequence shown here is derived from an EMBL/GenBank/DDBJ whole genome shotgun (WGS) entry which is preliminary data.</text>
</comment>
<feature type="compositionally biased region" description="Basic and acidic residues" evidence="1">
    <location>
        <begin position="49"/>
        <end position="59"/>
    </location>
</feature>
<protein>
    <submittedName>
        <fullName evidence="2">Uncharacterized protein</fullName>
    </submittedName>
</protein>
<feature type="region of interest" description="Disordered" evidence="1">
    <location>
        <begin position="49"/>
        <end position="110"/>
    </location>
</feature>
<evidence type="ECO:0000313" key="2">
    <source>
        <dbReference type="EMBL" id="KAH9644778.1"/>
    </source>
</evidence>
<reference evidence="2" key="1">
    <citation type="journal article" date="2021" name="G3 (Bethesda)">
        <title>Genome and transcriptome analysis of the beet armyworm Spodoptera exigua reveals targets for pest control. .</title>
        <authorList>
            <person name="Simon S."/>
            <person name="Breeschoten T."/>
            <person name="Jansen H.J."/>
            <person name="Dirks R.P."/>
            <person name="Schranz M.E."/>
            <person name="Ros V.I.D."/>
        </authorList>
    </citation>
    <scope>NUCLEOTIDE SEQUENCE</scope>
    <source>
        <strain evidence="2">TB_SE_WUR_2020</strain>
    </source>
</reference>
<dbReference type="Pfam" id="PF06098">
    <property type="entry name" value="Radial_spoke_3"/>
    <property type="match status" value="1"/>
</dbReference>
<evidence type="ECO:0000313" key="3">
    <source>
        <dbReference type="Proteomes" id="UP000814243"/>
    </source>
</evidence>
<dbReference type="InterPro" id="IPR009290">
    <property type="entry name" value="Radial_spoke_3"/>
</dbReference>
<proteinExistence type="predicted"/>
<sequence length="132" mass="14983">MFAGIDEEFMPWLVDEVSKEIESIITSRDVITEIVRDVVEARAELYRAAGERAAERTEPAESMTPPSQAEPAPPEEERESATCRHRPRPRCHSRHLARAPHPLRSRVDPPLLLPSYHSHLLNQSVKQTSILT</sequence>
<feature type="compositionally biased region" description="Basic residues" evidence="1">
    <location>
        <begin position="83"/>
        <end position="104"/>
    </location>
</feature>
<dbReference type="EMBL" id="JACEFF010000063">
    <property type="protein sequence ID" value="KAH9644778.1"/>
    <property type="molecule type" value="Genomic_DNA"/>
</dbReference>
<accession>A0A922SQ31</accession>
<dbReference type="Proteomes" id="UP000814243">
    <property type="component" value="Unassembled WGS sequence"/>
</dbReference>
<organism evidence="2 3">
    <name type="scientific">Spodoptera exigua</name>
    <name type="common">Beet armyworm</name>
    <name type="synonym">Noctua fulgens</name>
    <dbReference type="NCBI Taxonomy" id="7107"/>
    <lineage>
        <taxon>Eukaryota</taxon>
        <taxon>Metazoa</taxon>
        <taxon>Ecdysozoa</taxon>
        <taxon>Arthropoda</taxon>
        <taxon>Hexapoda</taxon>
        <taxon>Insecta</taxon>
        <taxon>Pterygota</taxon>
        <taxon>Neoptera</taxon>
        <taxon>Endopterygota</taxon>
        <taxon>Lepidoptera</taxon>
        <taxon>Glossata</taxon>
        <taxon>Ditrysia</taxon>
        <taxon>Noctuoidea</taxon>
        <taxon>Noctuidae</taxon>
        <taxon>Amphipyrinae</taxon>
        <taxon>Spodoptera</taxon>
    </lineage>
</organism>